<dbReference type="Proteomes" id="UP000037035">
    <property type="component" value="Unassembled WGS sequence"/>
</dbReference>
<reference evidence="2 3" key="1">
    <citation type="submission" date="2015-08" db="EMBL/GenBank/DDBJ databases">
        <title>Next Generation Sequencing and Analysis of the Genome of Puccinia sorghi L Schw, the Causal Agent of Maize Common Rust.</title>
        <authorList>
            <person name="Rochi L."/>
            <person name="Burguener G."/>
            <person name="Darino M."/>
            <person name="Turjanski A."/>
            <person name="Kreff E."/>
            <person name="Dieguez M.J."/>
            <person name="Sacco F."/>
        </authorList>
    </citation>
    <scope>NUCLEOTIDE SEQUENCE [LARGE SCALE GENOMIC DNA]</scope>
    <source>
        <strain evidence="2 3">RO10H11247</strain>
    </source>
</reference>
<dbReference type="EMBL" id="LAVV01007757">
    <property type="protein sequence ID" value="KNZ54858.1"/>
    <property type="molecule type" value="Genomic_DNA"/>
</dbReference>
<evidence type="ECO:0000313" key="3">
    <source>
        <dbReference type="Proteomes" id="UP000037035"/>
    </source>
</evidence>
<keyword evidence="1" id="KW-0472">Membrane</keyword>
<organism evidence="2 3">
    <name type="scientific">Puccinia sorghi</name>
    <dbReference type="NCBI Taxonomy" id="27349"/>
    <lineage>
        <taxon>Eukaryota</taxon>
        <taxon>Fungi</taxon>
        <taxon>Dikarya</taxon>
        <taxon>Basidiomycota</taxon>
        <taxon>Pucciniomycotina</taxon>
        <taxon>Pucciniomycetes</taxon>
        <taxon>Pucciniales</taxon>
        <taxon>Pucciniaceae</taxon>
        <taxon>Puccinia</taxon>
    </lineage>
</organism>
<evidence type="ECO:0000256" key="1">
    <source>
        <dbReference type="SAM" id="Phobius"/>
    </source>
</evidence>
<accession>A0A0L6V279</accession>
<proteinExistence type="predicted"/>
<dbReference type="AlphaFoldDB" id="A0A0L6V279"/>
<feature type="transmembrane region" description="Helical" evidence="1">
    <location>
        <begin position="33"/>
        <end position="56"/>
    </location>
</feature>
<keyword evidence="1" id="KW-1133">Transmembrane helix</keyword>
<keyword evidence="1" id="KW-0812">Transmembrane</keyword>
<sequence>MYLPCDILICLIILVNPISMVARSDPRLFYAFVAYFVIFYLEIIIYYFFLLLWLLVSVSMKVEIKQKCTTMKQEEEFPMRPPLCGKKKFLSKYSPSNLIKNTPFLPLFAHSNPERDFGCSAFGIDTKSPRALPRTTPPLSPQLSPFPLPQIPANFRSLPPAAQSLDPLVLRLPDPPAAPSGRTLVRLILLKCPLEPLKQNPTYSPPAISLPPTEVCLFWLTKAKVDPLSQTKALKILSFFYFGPPHLSVYTIHTILKPSQAKEKLGSQSFKMGNPHHPKKGSNVCRLPFCKHFITQQYLHFYTQKNTLKHGLYTFFCGCNNRFITELHYCKKVVNNVGFLLGSMISSLKLQTIIGIQQNNIRSSAWKRHLHPPEERRREYLTNHLQDFNLLNFHITSDILNLRKICSTICFKSLSMIVGTCLFSINIRGKTLFTNKLDEKKENFSFNKFNKRKISESGMLFCDFSHPANKKKTSFHEKNGSIDACHVTASWSTSPGPRSSQSGTLGTCIPGMHSWVAEFWCLKAKKLARKKLSEPQCKTTNSHCKKKLAQLPAVDMQLSPANIPLKLHILVESLLEHGWSNNRSFLGVSACQLQVVEQRSGPSFSRLYHPLNEMTTSISPFNFLLRQLGNCHHDVEYNLEFRIPFSNVRVKKCQVKLFNCLLIVAQKTNIIFNFIQFFCGSHRIFFFLKLSFIPPENSLLCNFKLFSSEWIQYNSSSYISGGLKWFYVLAKVDIHMLYPLVGRYVSMCSCFVKVNIMNTSCTAMF</sequence>
<name>A0A0L6V279_9BASI</name>
<keyword evidence="3" id="KW-1185">Reference proteome</keyword>
<gene>
    <name evidence="2" type="ORF">VP01_282g2</name>
</gene>
<dbReference type="VEuPathDB" id="FungiDB:VP01_282g2"/>
<protein>
    <submittedName>
        <fullName evidence="2">Putative signal peptide protein</fullName>
    </submittedName>
</protein>
<comment type="caution">
    <text evidence="2">The sequence shown here is derived from an EMBL/GenBank/DDBJ whole genome shotgun (WGS) entry which is preliminary data.</text>
</comment>
<evidence type="ECO:0000313" key="2">
    <source>
        <dbReference type="EMBL" id="KNZ54858.1"/>
    </source>
</evidence>